<proteinExistence type="inferred from homology"/>
<dbReference type="AlphaFoldDB" id="A0A4R6HFI9"/>
<dbReference type="NCBIfam" id="NF004126">
    <property type="entry name" value="PRK05614.1"/>
    <property type="match status" value="1"/>
</dbReference>
<dbReference type="InterPro" id="IPR016143">
    <property type="entry name" value="Citrate_synth-like_sm_a-sub"/>
</dbReference>
<protein>
    <recommendedName>
        <fullName evidence="6 7">Citrate synthase</fullName>
    </recommendedName>
</protein>
<dbReference type="OrthoDB" id="9800864at2"/>
<dbReference type="InterPro" id="IPR024176">
    <property type="entry name" value="Citrate_synthase_bac-typ"/>
</dbReference>
<comment type="pathway">
    <text evidence="1 9">Carbohydrate metabolism; tricarboxylic acid cycle; isocitrate from oxaloacetate: step 1/2.</text>
</comment>
<keyword evidence="3 9" id="KW-0816">Tricarboxylic acid cycle</keyword>
<dbReference type="FunFam" id="1.10.230.10:FF:000002">
    <property type="entry name" value="Citrate synthase"/>
    <property type="match status" value="1"/>
</dbReference>
<dbReference type="Gene3D" id="2.20.28.60">
    <property type="match status" value="1"/>
</dbReference>
<evidence type="ECO:0000256" key="3">
    <source>
        <dbReference type="ARBA" id="ARBA00022532"/>
    </source>
</evidence>
<accession>A0A4R6HFI9</accession>
<comment type="similarity">
    <text evidence="2 7 10">Belongs to the citrate synthase family.</text>
</comment>
<evidence type="ECO:0000256" key="4">
    <source>
        <dbReference type="ARBA" id="ARBA00022679"/>
    </source>
</evidence>
<dbReference type="Pfam" id="PF00285">
    <property type="entry name" value="Citrate_synt"/>
    <property type="match status" value="1"/>
</dbReference>
<comment type="caution">
    <text evidence="11">The sequence shown here is derived from an EMBL/GenBank/DDBJ whole genome shotgun (WGS) entry which is preliminary data.</text>
</comment>
<evidence type="ECO:0000256" key="5">
    <source>
        <dbReference type="ARBA" id="ARBA00049288"/>
    </source>
</evidence>
<evidence type="ECO:0000256" key="10">
    <source>
        <dbReference type="RuleBase" id="RU003406"/>
    </source>
</evidence>
<evidence type="ECO:0000256" key="7">
    <source>
        <dbReference type="PIRNR" id="PIRNR001369"/>
    </source>
</evidence>
<dbReference type="GO" id="GO:0006099">
    <property type="term" value="P:tricarboxylic acid cycle"/>
    <property type="evidence" value="ECO:0007669"/>
    <property type="project" value="UniProtKB-UniRule"/>
</dbReference>
<dbReference type="InterPro" id="IPR036969">
    <property type="entry name" value="Citrate_synthase_sf"/>
</dbReference>
<dbReference type="PROSITE" id="PS00480">
    <property type="entry name" value="CITRATE_SYNTHASE"/>
    <property type="match status" value="1"/>
</dbReference>
<comment type="catalytic activity">
    <reaction evidence="5 9">
        <text>oxaloacetate + acetyl-CoA + H2O = citrate + CoA + H(+)</text>
        <dbReference type="Rhea" id="RHEA:16845"/>
        <dbReference type="ChEBI" id="CHEBI:15377"/>
        <dbReference type="ChEBI" id="CHEBI:15378"/>
        <dbReference type="ChEBI" id="CHEBI:16452"/>
        <dbReference type="ChEBI" id="CHEBI:16947"/>
        <dbReference type="ChEBI" id="CHEBI:57287"/>
        <dbReference type="ChEBI" id="CHEBI:57288"/>
        <dbReference type="EC" id="2.3.3.16"/>
    </reaction>
</comment>
<dbReference type="InterPro" id="IPR016142">
    <property type="entry name" value="Citrate_synth-like_lrg_a-sub"/>
</dbReference>
<dbReference type="InterPro" id="IPR010953">
    <property type="entry name" value="Citrate_synthase_typ-I"/>
</dbReference>
<keyword evidence="12" id="KW-1185">Reference proteome</keyword>
<sequence length="428" mass="48397">MADRKATLTVDGLDQPIELPIYSGTLGPDVIDVRKLVAEGLFTYDPGFMATSSCQSAITYIDGGKGVLLHRGYPIDQLAKESNFVELSYLLMFGELPNDAQYNDFASRIRNHTMVHDQINNFFKGFRRDAHPMSILCGVVGGLAAFYHDHMDITVQKDREISAIRLIAKMPTIAAMSYKYNIGQPFNYPRNDLNYAENFLYMMFSNPCEEYQINPVYAKAMDRIFMLHADHEQNASTSTVRLAGSTGANPFACISAGIAALWGPAHGGANEAVLNMLDEIGDDSEENIQRFIDRAKDKDDPFKLMGFGHRVYRNFDPRAKVMKETCDEVLAELGMADDPQLKIAKRLEQIALEDDYFIERQLYPNVDFYSGIILKAMGIPKNMFTVIFAVSRTIGWISHWHEMLSDSYKIGRPRQLYTGHTQRDYPAR</sequence>
<dbReference type="PIRSF" id="PIRSF001369">
    <property type="entry name" value="Citrate_synth"/>
    <property type="match status" value="1"/>
</dbReference>
<dbReference type="GO" id="GO:0036440">
    <property type="term" value="F:citrate synthase activity"/>
    <property type="evidence" value="ECO:0007669"/>
    <property type="project" value="UniProtKB-EC"/>
</dbReference>
<gene>
    <name evidence="11" type="ORF">DFO68_10974</name>
</gene>
<organism evidence="11 12">
    <name type="scientific">Halomonas ventosae</name>
    <dbReference type="NCBI Taxonomy" id="229007"/>
    <lineage>
        <taxon>Bacteria</taxon>
        <taxon>Pseudomonadati</taxon>
        <taxon>Pseudomonadota</taxon>
        <taxon>Gammaproteobacteria</taxon>
        <taxon>Oceanospirillales</taxon>
        <taxon>Halomonadaceae</taxon>
        <taxon>Halomonas</taxon>
    </lineage>
</organism>
<evidence type="ECO:0000256" key="9">
    <source>
        <dbReference type="RuleBase" id="RU003370"/>
    </source>
</evidence>
<evidence type="ECO:0000256" key="8">
    <source>
        <dbReference type="PIRSR" id="PIRSR001369-1"/>
    </source>
</evidence>
<dbReference type="Gene3D" id="1.10.580.10">
    <property type="entry name" value="Citrate Synthase, domain 1"/>
    <property type="match status" value="1"/>
</dbReference>
<dbReference type="NCBIfam" id="TIGR01798">
    <property type="entry name" value="cit_synth_I"/>
    <property type="match status" value="1"/>
</dbReference>
<reference evidence="11 12" key="1">
    <citation type="submission" date="2019-03" db="EMBL/GenBank/DDBJ databases">
        <title>Freshwater and sediment microbial communities from various areas in North America, analyzing microbe dynamics in response to fracking.</title>
        <authorList>
            <person name="Lamendella R."/>
        </authorList>
    </citation>
    <scope>NUCLEOTIDE SEQUENCE [LARGE SCALE GENOMIC DNA]</scope>
    <source>
        <strain evidence="11 12">1_TX</strain>
    </source>
</reference>
<dbReference type="CDD" id="cd06114">
    <property type="entry name" value="EcCS_like"/>
    <property type="match status" value="1"/>
</dbReference>
<dbReference type="Proteomes" id="UP000295150">
    <property type="component" value="Unassembled WGS sequence"/>
</dbReference>
<dbReference type="UniPathway" id="UPA00223">
    <property type="reaction ID" value="UER00717"/>
</dbReference>
<evidence type="ECO:0000256" key="1">
    <source>
        <dbReference type="ARBA" id="ARBA00004751"/>
    </source>
</evidence>
<evidence type="ECO:0000256" key="2">
    <source>
        <dbReference type="ARBA" id="ARBA00010566"/>
    </source>
</evidence>
<evidence type="ECO:0000313" key="11">
    <source>
        <dbReference type="EMBL" id="TDO06907.1"/>
    </source>
</evidence>
<dbReference type="PANTHER" id="PTHR42871:SF1">
    <property type="entry name" value="CITRATE SYNTHASE"/>
    <property type="match status" value="1"/>
</dbReference>
<dbReference type="SUPFAM" id="SSF48256">
    <property type="entry name" value="Citrate synthase"/>
    <property type="match status" value="1"/>
</dbReference>
<feature type="active site" evidence="8">
    <location>
        <position position="367"/>
    </location>
</feature>
<name>A0A4R6HFI9_9GAMM</name>
<keyword evidence="4 7" id="KW-0808">Transferase</keyword>
<dbReference type="InterPro" id="IPR002020">
    <property type="entry name" value="Citrate_synthase"/>
</dbReference>
<feature type="active site" evidence="8">
    <location>
        <position position="309"/>
    </location>
</feature>
<dbReference type="EMBL" id="SNWH01000009">
    <property type="protein sequence ID" value="TDO06907.1"/>
    <property type="molecule type" value="Genomic_DNA"/>
</dbReference>
<dbReference type="PRINTS" id="PR00143">
    <property type="entry name" value="CITRTSNTHASE"/>
</dbReference>
<dbReference type="Gene3D" id="1.10.230.10">
    <property type="entry name" value="Cytochrome P450-Terp, domain 2"/>
    <property type="match status" value="1"/>
</dbReference>
<evidence type="ECO:0000313" key="12">
    <source>
        <dbReference type="Proteomes" id="UP000295150"/>
    </source>
</evidence>
<dbReference type="RefSeq" id="WP_133483295.1">
    <property type="nucleotide sequence ID" value="NZ_SNWH01000009.1"/>
</dbReference>
<dbReference type="GO" id="GO:0005737">
    <property type="term" value="C:cytoplasm"/>
    <property type="evidence" value="ECO:0007669"/>
    <property type="project" value="InterPro"/>
</dbReference>
<evidence type="ECO:0000256" key="6">
    <source>
        <dbReference type="NCBIfam" id="TIGR01798"/>
    </source>
</evidence>
<dbReference type="PANTHER" id="PTHR42871">
    <property type="entry name" value="CITRATE SYNTHASE"/>
    <property type="match status" value="1"/>
</dbReference>
<dbReference type="InterPro" id="IPR019810">
    <property type="entry name" value="Citrate_synthase_AS"/>
</dbReference>